<evidence type="ECO:0000256" key="1">
    <source>
        <dbReference type="ARBA" id="ARBA00022428"/>
    </source>
</evidence>
<proteinExistence type="predicted"/>
<dbReference type="EC" id="4.2.99.20" evidence="4"/>
<keyword evidence="5" id="KW-1185">Reference proteome</keyword>
<evidence type="ECO:0000256" key="2">
    <source>
        <dbReference type="ARBA" id="ARBA00023239"/>
    </source>
</evidence>
<dbReference type="Proteomes" id="UP001432180">
    <property type="component" value="Chromosome"/>
</dbReference>
<dbReference type="RefSeq" id="WP_328983644.1">
    <property type="nucleotide sequence ID" value="NZ_CP121472.1"/>
</dbReference>
<reference evidence="4 5" key="1">
    <citation type="journal article" date="2023" name="Microorganisms">
        <title>Thiorhodovibrio frisius and Trv. litoralis spp. nov., Two Novel Members from a Clade of Fastidious Purple Sulfur Bacteria That Exhibit Unique Red-Shifted Light-Harvesting Capabilities.</title>
        <authorList>
            <person name="Methner A."/>
            <person name="Kuzyk S.B."/>
            <person name="Petersen J."/>
            <person name="Bauer S."/>
            <person name="Brinkmann H."/>
            <person name="Sichau K."/>
            <person name="Wanner G."/>
            <person name="Wolf J."/>
            <person name="Neumann-Schaal M."/>
            <person name="Henke P."/>
            <person name="Tank M."/>
            <person name="Sproer C."/>
            <person name="Bunk B."/>
            <person name="Overmann J."/>
        </authorList>
    </citation>
    <scope>NUCLEOTIDE SEQUENCE [LARGE SCALE GENOMIC DNA]</scope>
    <source>
        <strain evidence="4 5">DSM 6702</strain>
    </source>
</reference>
<feature type="domain" description="AB hydrolase-1" evidence="3">
    <location>
        <begin position="20"/>
        <end position="246"/>
    </location>
</feature>
<dbReference type="SUPFAM" id="SSF53474">
    <property type="entry name" value="alpha/beta-Hydrolases"/>
    <property type="match status" value="1"/>
</dbReference>
<accession>A0ABZ0S9Y6</accession>
<dbReference type="PANTHER" id="PTHR42916:SF1">
    <property type="entry name" value="PROTEIN PHYLLO, CHLOROPLASTIC"/>
    <property type="match status" value="1"/>
</dbReference>
<evidence type="ECO:0000313" key="4">
    <source>
        <dbReference type="EMBL" id="WPL17843.1"/>
    </source>
</evidence>
<dbReference type="GO" id="GO:0070205">
    <property type="term" value="F:2-succinyl-6-hydroxy-2,4-cyclohexadiene-1-carboxylate synthase activity"/>
    <property type="evidence" value="ECO:0007669"/>
    <property type="project" value="UniProtKB-EC"/>
</dbReference>
<dbReference type="Pfam" id="PF12697">
    <property type="entry name" value="Abhydrolase_6"/>
    <property type="match status" value="1"/>
</dbReference>
<name>A0ABZ0S9Y6_9GAMM</name>
<evidence type="ECO:0000313" key="5">
    <source>
        <dbReference type="Proteomes" id="UP001432180"/>
    </source>
</evidence>
<dbReference type="EMBL" id="CP121472">
    <property type="protein sequence ID" value="WPL17843.1"/>
    <property type="molecule type" value="Genomic_DNA"/>
</dbReference>
<dbReference type="InterPro" id="IPR000073">
    <property type="entry name" value="AB_hydrolase_1"/>
</dbReference>
<keyword evidence="2 4" id="KW-0456">Lyase</keyword>
<evidence type="ECO:0000259" key="3">
    <source>
        <dbReference type="Pfam" id="PF12697"/>
    </source>
</evidence>
<dbReference type="Gene3D" id="3.40.50.1820">
    <property type="entry name" value="alpha/beta hydrolase"/>
    <property type="match status" value="1"/>
</dbReference>
<sequence>MTPGYCAQRLGGDSASPRWLLLHGFTGSHADWRDTWPETRPALALDLPGHGQSPDPEGDFTAEIARLLAALPPSIEKIAGYSLGGRIALALMAAAPEHFRALIIVSTHPGLTNAAERATRCRQDQYWINMLRNHGIKRFAAAWQRQPLFHAQHLRAPQAVAEQHRRRLAQRPEGLAQALACFGLGRMPPTWDALRTYQGHLHWISGALDEKFRDLGERVRAPRPATTHDILPECGHNPLLEMPQGLKARLAGP</sequence>
<dbReference type="PANTHER" id="PTHR42916">
    <property type="entry name" value="2-SUCCINYL-5-ENOLPYRUVYL-6-HYDROXY-3-CYCLOHEXENE-1-CARBOXYLATE SYNTHASE"/>
    <property type="match status" value="1"/>
</dbReference>
<dbReference type="InterPro" id="IPR029058">
    <property type="entry name" value="AB_hydrolase_fold"/>
</dbReference>
<protein>
    <submittedName>
        <fullName evidence="4">2-succinyl-6-hydroxy-2, 4-cyclohexadiene-1-carboxylate synthase</fullName>
        <ecNumber evidence="4">4.2.99.20</ecNumber>
    </submittedName>
</protein>
<organism evidence="4 5">
    <name type="scientific">Thiorhodovibrio winogradskyi</name>
    <dbReference type="NCBI Taxonomy" id="77007"/>
    <lineage>
        <taxon>Bacteria</taxon>
        <taxon>Pseudomonadati</taxon>
        <taxon>Pseudomonadota</taxon>
        <taxon>Gammaproteobacteria</taxon>
        <taxon>Chromatiales</taxon>
        <taxon>Chromatiaceae</taxon>
        <taxon>Thiorhodovibrio</taxon>
    </lineage>
</organism>
<gene>
    <name evidence="4" type="primary">menH</name>
    <name evidence="4" type="ORF">Thiowin_02885</name>
</gene>
<keyword evidence="1" id="KW-0474">Menaquinone biosynthesis</keyword>